<evidence type="ECO:0000256" key="2">
    <source>
        <dbReference type="ARBA" id="ARBA00022737"/>
    </source>
</evidence>
<dbReference type="Proteomes" id="UP000604046">
    <property type="component" value="Unassembled WGS sequence"/>
</dbReference>
<dbReference type="PANTHER" id="PTHR46093:SF18">
    <property type="entry name" value="FIBRONECTIN TYPE-III DOMAIN-CONTAINING PROTEIN"/>
    <property type="match status" value="1"/>
</dbReference>
<reference evidence="4" key="1">
    <citation type="submission" date="2021-02" db="EMBL/GenBank/DDBJ databases">
        <authorList>
            <person name="Dougan E. K."/>
            <person name="Rhodes N."/>
            <person name="Thang M."/>
            <person name="Chan C."/>
        </authorList>
    </citation>
    <scope>NUCLEOTIDE SEQUENCE</scope>
</reference>
<proteinExistence type="predicted"/>
<sequence>MERAGSFGQGRRWRKEGVFMELCDDLQVFGAYHSVVFERKSSRAVLFGGQCCVNGPYEYFRGVHTLQFQEDDDDDDEGWSPLPTEGPHPCPRAQHSAAIRGCVMVIYGGANDVRQFNDVWLLDLSDCTWTEMRPDERHSEPAPPVETRIEQQNFRVKSCRSILSLRGMQLLVLGRSRKPVTGRWALYAFDLHTACWKALPAQQLALWRGNAAGWVTKLDDGKEELWVHGGHREPGSREAEQLVLPLHTGPTALLQRTIRGIHALPPENLKLVFSYLSGHLLDLL</sequence>
<evidence type="ECO:0000313" key="5">
    <source>
        <dbReference type="Proteomes" id="UP000604046"/>
    </source>
</evidence>
<protein>
    <submittedName>
        <fullName evidence="4">Uncharacterized protein</fullName>
    </submittedName>
</protein>
<comment type="caution">
    <text evidence="4">The sequence shown here is derived from an EMBL/GenBank/DDBJ whole genome shotgun (WGS) entry which is preliminary data.</text>
</comment>
<accession>A0A812Q178</accession>
<dbReference type="Pfam" id="PF24681">
    <property type="entry name" value="Kelch_KLHDC2_KLHL20_DRC7"/>
    <property type="match status" value="1"/>
</dbReference>
<dbReference type="SUPFAM" id="SSF117281">
    <property type="entry name" value="Kelch motif"/>
    <property type="match status" value="1"/>
</dbReference>
<feature type="region of interest" description="Disordered" evidence="3">
    <location>
        <begin position="71"/>
        <end position="93"/>
    </location>
</feature>
<dbReference type="EMBL" id="CAJNDS010002179">
    <property type="protein sequence ID" value="CAE7361407.1"/>
    <property type="molecule type" value="Genomic_DNA"/>
</dbReference>
<dbReference type="Gene3D" id="2.120.10.80">
    <property type="entry name" value="Kelch-type beta propeller"/>
    <property type="match status" value="1"/>
</dbReference>
<evidence type="ECO:0000256" key="3">
    <source>
        <dbReference type="SAM" id="MobiDB-lite"/>
    </source>
</evidence>
<dbReference type="InterPro" id="IPR015915">
    <property type="entry name" value="Kelch-typ_b-propeller"/>
</dbReference>
<evidence type="ECO:0000256" key="1">
    <source>
        <dbReference type="ARBA" id="ARBA00022441"/>
    </source>
</evidence>
<organism evidence="4 5">
    <name type="scientific">Symbiodinium natans</name>
    <dbReference type="NCBI Taxonomy" id="878477"/>
    <lineage>
        <taxon>Eukaryota</taxon>
        <taxon>Sar</taxon>
        <taxon>Alveolata</taxon>
        <taxon>Dinophyceae</taxon>
        <taxon>Suessiales</taxon>
        <taxon>Symbiodiniaceae</taxon>
        <taxon>Symbiodinium</taxon>
    </lineage>
</organism>
<name>A0A812Q178_9DINO</name>
<dbReference type="AlphaFoldDB" id="A0A812Q178"/>
<dbReference type="OrthoDB" id="10251809at2759"/>
<keyword evidence="5" id="KW-1185">Reference proteome</keyword>
<dbReference type="PANTHER" id="PTHR46093">
    <property type="entry name" value="ACYL-COA-BINDING DOMAIN-CONTAINING PROTEIN 5"/>
    <property type="match status" value="1"/>
</dbReference>
<evidence type="ECO:0000313" key="4">
    <source>
        <dbReference type="EMBL" id="CAE7361407.1"/>
    </source>
</evidence>
<keyword evidence="2" id="KW-0677">Repeat</keyword>
<gene>
    <name evidence="4" type="ORF">SNAT2548_LOCUS19448</name>
</gene>
<keyword evidence="1" id="KW-0880">Kelch repeat</keyword>